<name>A0A0K0EU05_STRVS</name>
<protein>
    <submittedName>
        <fullName evidence="2">Uncharacterized protein</fullName>
    </submittedName>
</protein>
<reference evidence="2" key="2">
    <citation type="submission" date="2015-08" db="UniProtKB">
        <authorList>
            <consortium name="WormBaseParasite"/>
        </authorList>
    </citation>
    <scope>IDENTIFICATION</scope>
</reference>
<organism evidence="1 2">
    <name type="scientific">Strongyloides venezuelensis</name>
    <name type="common">Threadworm</name>
    <dbReference type="NCBI Taxonomy" id="75913"/>
    <lineage>
        <taxon>Eukaryota</taxon>
        <taxon>Metazoa</taxon>
        <taxon>Ecdysozoa</taxon>
        <taxon>Nematoda</taxon>
        <taxon>Chromadorea</taxon>
        <taxon>Rhabditida</taxon>
        <taxon>Tylenchina</taxon>
        <taxon>Panagrolaimomorpha</taxon>
        <taxon>Strongyloidoidea</taxon>
        <taxon>Strongyloididae</taxon>
        <taxon>Strongyloides</taxon>
    </lineage>
</organism>
<evidence type="ECO:0000313" key="2">
    <source>
        <dbReference type="WBParaSite" id="SVE_0000992650.1"/>
    </source>
</evidence>
<dbReference type="Proteomes" id="UP000035680">
    <property type="component" value="Unassembled WGS sequence"/>
</dbReference>
<keyword evidence="1" id="KW-1185">Reference proteome</keyword>
<reference evidence="1" key="1">
    <citation type="submission" date="2014-07" db="EMBL/GenBank/DDBJ databases">
        <authorList>
            <person name="Martin A.A"/>
            <person name="De Silva N."/>
        </authorList>
    </citation>
    <scope>NUCLEOTIDE SEQUENCE</scope>
</reference>
<dbReference type="AlphaFoldDB" id="A0A0K0EU05"/>
<accession>A0A0K0EU05</accession>
<dbReference type="WBParaSite" id="SVE_0000992650.1">
    <property type="protein sequence ID" value="SVE_0000992650.1"/>
    <property type="gene ID" value="SVE_0000992650"/>
</dbReference>
<sequence>MFPITTNILPTNCYVNYCKNSFLFNIRVYFSCI</sequence>
<proteinExistence type="predicted"/>
<evidence type="ECO:0000313" key="1">
    <source>
        <dbReference type="Proteomes" id="UP000035680"/>
    </source>
</evidence>